<dbReference type="RefSeq" id="XP_033394508.1">
    <property type="nucleotide sequence ID" value="XM_033547219.1"/>
</dbReference>
<dbReference type="GeneID" id="54304726"/>
<gene>
    <name evidence="2" type="ORF">K452DRAFT_84658</name>
</gene>
<organism evidence="2 3">
    <name type="scientific">Aplosporella prunicola CBS 121167</name>
    <dbReference type="NCBI Taxonomy" id="1176127"/>
    <lineage>
        <taxon>Eukaryota</taxon>
        <taxon>Fungi</taxon>
        <taxon>Dikarya</taxon>
        <taxon>Ascomycota</taxon>
        <taxon>Pezizomycotina</taxon>
        <taxon>Dothideomycetes</taxon>
        <taxon>Dothideomycetes incertae sedis</taxon>
        <taxon>Botryosphaeriales</taxon>
        <taxon>Aplosporellaceae</taxon>
        <taxon>Aplosporella</taxon>
    </lineage>
</organism>
<reference evidence="2" key="1">
    <citation type="journal article" date="2020" name="Stud. Mycol.">
        <title>101 Dothideomycetes genomes: a test case for predicting lifestyles and emergence of pathogens.</title>
        <authorList>
            <person name="Haridas S."/>
            <person name="Albert R."/>
            <person name="Binder M."/>
            <person name="Bloem J."/>
            <person name="Labutti K."/>
            <person name="Salamov A."/>
            <person name="Andreopoulos B."/>
            <person name="Baker S."/>
            <person name="Barry K."/>
            <person name="Bills G."/>
            <person name="Bluhm B."/>
            <person name="Cannon C."/>
            <person name="Castanera R."/>
            <person name="Culley D."/>
            <person name="Daum C."/>
            <person name="Ezra D."/>
            <person name="Gonzalez J."/>
            <person name="Henrissat B."/>
            <person name="Kuo A."/>
            <person name="Liang C."/>
            <person name="Lipzen A."/>
            <person name="Lutzoni F."/>
            <person name="Magnuson J."/>
            <person name="Mondo S."/>
            <person name="Nolan M."/>
            <person name="Ohm R."/>
            <person name="Pangilinan J."/>
            <person name="Park H.-J."/>
            <person name="Ramirez L."/>
            <person name="Alfaro M."/>
            <person name="Sun H."/>
            <person name="Tritt A."/>
            <person name="Yoshinaga Y."/>
            <person name="Zwiers L.-H."/>
            <person name="Turgeon B."/>
            <person name="Goodwin S."/>
            <person name="Spatafora J."/>
            <person name="Crous P."/>
            <person name="Grigoriev I."/>
        </authorList>
    </citation>
    <scope>NUCLEOTIDE SEQUENCE</scope>
    <source>
        <strain evidence="2">CBS 121167</strain>
    </source>
</reference>
<dbReference type="Proteomes" id="UP000799438">
    <property type="component" value="Unassembled WGS sequence"/>
</dbReference>
<accession>A0A6A6B689</accession>
<dbReference type="EMBL" id="ML995495">
    <property type="protein sequence ID" value="KAF2138795.1"/>
    <property type="molecule type" value="Genomic_DNA"/>
</dbReference>
<keyword evidence="3" id="KW-1185">Reference proteome</keyword>
<feature type="compositionally biased region" description="Basic and acidic residues" evidence="1">
    <location>
        <begin position="76"/>
        <end position="86"/>
    </location>
</feature>
<protein>
    <submittedName>
        <fullName evidence="2">Uncharacterized protein</fullName>
    </submittedName>
</protein>
<feature type="region of interest" description="Disordered" evidence="1">
    <location>
        <begin position="67"/>
        <end position="86"/>
    </location>
</feature>
<sequence length="206" mass="22152">MDVDAGGQAQAVPASMHASGVRSWRPRLGRRDGGGCAGVRAGACLIAICCCCWRCWVQRCDRHGVGGAAVGGKSESGARRVTEEDQRSGRLRDDRTAWWVCDRWRLSRLSRLSQLSRPPLFWCWGRGLSMAEPQLLGLSLGLGGGFVVAMLFVERRGMWDVGGGCAGMWDGLAWLGFRGLESRPSLGRRGGRGAFRAAADAAGDLT</sequence>
<dbReference type="AlphaFoldDB" id="A0A6A6B689"/>
<evidence type="ECO:0000313" key="2">
    <source>
        <dbReference type="EMBL" id="KAF2138795.1"/>
    </source>
</evidence>
<evidence type="ECO:0000313" key="3">
    <source>
        <dbReference type="Proteomes" id="UP000799438"/>
    </source>
</evidence>
<evidence type="ECO:0000256" key="1">
    <source>
        <dbReference type="SAM" id="MobiDB-lite"/>
    </source>
</evidence>
<name>A0A6A6B689_9PEZI</name>
<proteinExistence type="predicted"/>